<dbReference type="SUPFAM" id="SSF46689">
    <property type="entry name" value="Homeodomain-like"/>
    <property type="match status" value="1"/>
</dbReference>
<accession>A0A6B9VD56</accession>
<dbReference type="Proteomes" id="UP000464620">
    <property type="component" value="Chromosome B09"/>
</dbReference>
<feature type="region of interest" description="Disordered" evidence="1">
    <location>
        <begin position="142"/>
        <end position="185"/>
    </location>
</feature>
<feature type="region of interest" description="Disordered" evidence="1">
    <location>
        <begin position="35"/>
        <end position="83"/>
    </location>
</feature>
<dbReference type="PANTHER" id="PTHR44042:SF67">
    <property type="entry name" value="MYB-LIKE PROTEIN I"/>
    <property type="match status" value="1"/>
</dbReference>
<dbReference type="EMBL" id="CP031001">
    <property type="protein sequence ID" value="QHN78591.1"/>
    <property type="molecule type" value="Genomic_DNA"/>
</dbReference>
<feature type="region of interest" description="Disordered" evidence="1">
    <location>
        <begin position="341"/>
        <end position="361"/>
    </location>
</feature>
<dbReference type="InterPro" id="IPR001005">
    <property type="entry name" value="SANT/Myb"/>
</dbReference>
<dbReference type="AlphaFoldDB" id="A0A6B9VD56"/>
<dbReference type="CDD" id="cd00167">
    <property type="entry name" value="SANT"/>
    <property type="match status" value="1"/>
</dbReference>
<protein>
    <submittedName>
        <fullName evidence="3">Transcription factor DIVARICATA</fullName>
    </submittedName>
</protein>
<feature type="domain" description="Myb-like" evidence="2">
    <location>
        <begin position="215"/>
        <end position="262"/>
    </location>
</feature>
<evidence type="ECO:0000313" key="3">
    <source>
        <dbReference type="EMBL" id="QHN78591.1"/>
    </source>
</evidence>
<reference evidence="3 4" key="1">
    <citation type="submission" date="2020-01" db="EMBL/GenBank/DDBJ databases">
        <title>Genome sequence of Arachis hypogaea, cultivar Shitouqi.</title>
        <authorList>
            <person name="Zhuang W."/>
            <person name="Chen H."/>
            <person name="Varshney R."/>
            <person name="Wang D."/>
            <person name="Ming R."/>
        </authorList>
    </citation>
    <scope>NUCLEOTIDE SEQUENCE [LARGE SCALE GENOMIC DNA]</scope>
    <source>
        <tissue evidence="3">Young leaf</tissue>
    </source>
</reference>
<evidence type="ECO:0000259" key="2">
    <source>
        <dbReference type="PROSITE" id="PS50090"/>
    </source>
</evidence>
<dbReference type="SMART" id="SM00717">
    <property type="entry name" value="SANT"/>
    <property type="match status" value="1"/>
</dbReference>
<proteinExistence type="predicted"/>
<name>A0A6B9VD56_ARAHY</name>
<dbReference type="PROSITE" id="PS50090">
    <property type="entry name" value="MYB_LIKE"/>
    <property type="match status" value="1"/>
</dbReference>
<evidence type="ECO:0000313" key="4">
    <source>
        <dbReference type="Proteomes" id="UP000464620"/>
    </source>
</evidence>
<dbReference type="Gene3D" id="1.10.10.60">
    <property type="entry name" value="Homeodomain-like"/>
    <property type="match status" value="1"/>
</dbReference>
<organism evidence="3 4">
    <name type="scientific">Arachis hypogaea</name>
    <name type="common">Peanut</name>
    <dbReference type="NCBI Taxonomy" id="3818"/>
    <lineage>
        <taxon>Eukaryota</taxon>
        <taxon>Viridiplantae</taxon>
        <taxon>Streptophyta</taxon>
        <taxon>Embryophyta</taxon>
        <taxon>Tracheophyta</taxon>
        <taxon>Spermatophyta</taxon>
        <taxon>Magnoliopsida</taxon>
        <taxon>eudicotyledons</taxon>
        <taxon>Gunneridae</taxon>
        <taxon>Pentapetalae</taxon>
        <taxon>rosids</taxon>
        <taxon>fabids</taxon>
        <taxon>Fabales</taxon>
        <taxon>Fabaceae</taxon>
        <taxon>Papilionoideae</taxon>
        <taxon>50 kb inversion clade</taxon>
        <taxon>dalbergioids sensu lato</taxon>
        <taxon>Dalbergieae</taxon>
        <taxon>Pterocarpus clade</taxon>
        <taxon>Arachis</taxon>
    </lineage>
</organism>
<feature type="compositionally biased region" description="Polar residues" evidence="1">
    <location>
        <begin position="344"/>
        <end position="356"/>
    </location>
</feature>
<evidence type="ECO:0000256" key="1">
    <source>
        <dbReference type="SAM" id="MobiDB-lite"/>
    </source>
</evidence>
<dbReference type="PANTHER" id="PTHR44042">
    <property type="entry name" value="DUPLICATED HOMEODOMAIN-LIKE SUPERFAMILY PROTEIN-RELATED"/>
    <property type="match status" value="1"/>
</dbReference>
<sequence>MSEEELGTFSTMDPWDMIDLLDTIDPFDMIDLYADMSNNQSPQPQPDRRNMVEQCAIDVGGNQPPQLQPPPHSQPKSQPKTQPDVREITVAQFFVDTCGYQPHQSHPQFDMVVAECLPEAQPQAQSHPHPQQFQQFLADVCGYQPPESQPQSQPQPQPRPQQFLTDMCGYQPPWSQPQPQSHPHPQQFQQFLADVCGYQPPESQLQLQPMQPQIWTWEENKAFESVIANCFHYTKHDRWELIAARLPGKTPAQLQECFKKLMKDINVIHNGYTANTPLNAASENMTMTMAAPATTLEHNPVSIPIINATTTPPPPPYNTDHQHHRAEVVVAAAEKAAPMEAATREQNQSSNPNNTKKFSRWTEDEHSVYTKEESEATSISISLFNLNMEAKVVLHSEPCGPNSPSVTDSPNCV</sequence>
<gene>
    <name evidence="3" type="ORF">DS421_19g662630</name>
</gene>
<dbReference type="InterPro" id="IPR009057">
    <property type="entry name" value="Homeodomain-like_sf"/>
</dbReference>